<keyword evidence="8" id="KW-1185">Reference proteome</keyword>
<dbReference type="Pfam" id="PF08548">
    <property type="entry name" value="Peptidase_M10_C"/>
    <property type="match status" value="1"/>
</dbReference>
<reference evidence="7 8" key="1">
    <citation type="submission" date="2023-08" db="EMBL/GenBank/DDBJ databases">
        <title>genomic of G39.</title>
        <authorList>
            <person name="Wang Y."/>
        </authorList>
    </citation>
    <scope>NUCLEOTIDE SEQUENCE [LARGE SCALE GENOMIC DNA]</scope>
    <source>
        <strain evidence="7 8">G39</strain>
    </source>
</reference>
<dbReference type="InterPro" id="IPR013858">
    <property type="entry name" value="Peptidase_M10B_C"/>
</dbReference>
<dbReference type="InterPro" id="IPR011049">
    <property type="entry name" value="Serralysin-like_metalloprot_C"/>
</dbReference>
<dbReference type="InterPro" id="IPR018511">
    <property type="entry name" value="Hemolysin-typ_Ca-bd_CS"/>
</dbReference>
<feature type="domain" description="Peptidase M10 serralysin C-terminal" evidence="6">
    <location>
        <begin position="460"/>
        <end position="517"/>
    </location>
</feature>
<dbReference type="PRINTS" id="PR00313">
    <property type="entry name" value="CABNDNGRPT"/>
</dbReference>
<evidence type="ECO:0000256" key="5">
    <source>
        <dbReference type="SAM" id="MobiDB-lite"/>
    </source>
</evidence>
<comment type="cofactor">
    <cofactor evidence="1">
        <name>Ca(2+)</name>
        <dbReference type="ChEBI" id="CHEBI:29108"/>
    </cofactor>
</comment>
<dbReference type="InterPro" id="IPR001343">
    <property type="entry name" value="Hemolysn_Ca-bd"/>
</dbReference>
<dbReference type="EMBL" id="JAVAIM010000001">
    <property type="protein sequence ID" value="MDP4575595.1"/>
    <property type="molecule type" value="Genomic_DNA"/>
</dbReference>
<name>A0ABT9HR34_9SPHN</name>
<comment type="subcellular location">
    <subcellularLocation>
        <location evidence="2">Secreted</location>
    </subcellularLocation>
</comment>
<dbReference type="RefSeq" id="WP_305932875.1">
    <property type="nucleotide sequence ID" value="NZ_JAVAIM010000001.1"/>
</dbReference>
<dbReference type="PANTHER" id="PTHR38340">
    <property type="entry name" value="S-LAYER PROTEIN"/>
    <property type="match status" value="1"/>
</dbReference>
<proteinExistence type="predicted"/>
<comment type="caution">
    <text evidence="7">The sequence shown here is derived from an EMBL/GenBank/DDBJ whole genome shotgun (WGS) entry which is preliminary data.</text>
</comment>
<gene>
    <name evidence="7" type="ORF">Q9K02_10645</name>
</gene>
<evidence type="ECO:0000313" key="8">
    <source>
        <dbReference type="Proteomes" id="UP001240639"/>
    </source>
</evidence>
<dbReference type="NCBIfam" id="TIGR01965">
    <property type="entry name" value="VCBS_repeat"/>
    <property type="match status" value="1"/>
</dbReference>
<evidence type="ECO:0000256" key="4">
    <source>
        <dbReference type="ARBA" id="ARBA00022737"/>
    </source>
</evidence>
<feature type="compositionally biased region" description="Gly residues" evidence="5">
    <location>
        <begin position="1061"/>
        <end position="1071"/>
    </location>
</feature>
<dbReference type="InterPro" id="IPR010221">
    <property type="entry name" value="VCBS_dom"/>
</dbReference>
<keyword evidence="3" id="KW-0964">Secreted</keyword>
<dbReference type="Gene3D" id="2.150.10.10">
    <property type="entry name" value="Serralysin-like metalloprotease, C-terminal"/>
    <property type="match status" value="7"/>
</dbReference>
<feature type="region of interest" description="Disordered" evidence="5">
    <location>
        <begin position="1060"/>
        <end position="1083"/>
    </location>
</feature>
<dbReference type="Pfam" id="PF00353">
    <property type="entry name" value="HemolysinCabind"/>
    <property type="match status" value="10"/>
</dbReference>
<keyword evidence="4" id="KW-0677">Repeat</keyword>
<evidence type="ECO:0000256" key="1">
    <source>
        <dbReference type="ARBA" id="ARBA00001913"/>
    </source>
</evidence>
<dbReference type="InterPro" id="IPR050557">
    <property type="entry name" value="RTX_toxin/Mannuronan_C5-epim"/>
</dbReference>
<protein>
    <submittedName>
        <fullName evidence="7">M10 family metallopeptidase C-terminal domain-containing protein</fullName>
    </submittedName>
</protein>
<sequence>MTITAGEVRESNSSPSTTITGNLATGDLAGIEVVGVAIAGRRYGNVGAEFDGIFGSLRVNADGSFTYVLDNYDTDTNLLSNGETALDRFVITYRQNGRLHHANIGIEINGRDEAGQSWIDYDSPVLLRDVVDTFIGPNSFVRFSADEGYIEYLVGNDDPDVVMNFTNNGSIFLRGTGDGSQVVAVGPTTPNGYLINNGRIAAINADGVSADLIAVGGYGTNNGVISATHDGPYSSARGVGRAIGSSGLVENNGLVEVVSNFDAYGVTRSFGPGFVNRGTIYVEGGSDYDGQSADPLGIIGFRAGGTFDVDNQGTVHVISNTDQVESVGFRFFANATNLYSQMSFDNSGTIVADRAIILSGNYSSSIDLINSGHVEGSLEISVNGVNLIHNARGGFWRGDMSLGPLLDQFVNEARLLGSVDMGAGSDVYDGGRNGFVSGRVVGGDGFDFLSGSDAEDRLDGGQGSDIIAGGGGSDRLSGGTGADVFLYRAASDSTSASRDIITDFESGSDVIDLGLLGVDNFTLSGSGSGTLLRALTPAGMLEILIEGSVSRADIITSPADSQVQGGASDDALYIATDGGTIRGGGGNDALFGSSGHDILNGGAGSDQMFGGDGDDIYYVDAASDLILETATGGIDEVRGWSSFRLPTNTETGVLLGTGNTWLRGNQQDNLLIGNSGHNTIFSSGGYNTMIGGLGADTFSLQFGFNRIVYNSVEDSTSAAADLLRRSDASNYIIDLTALDVEYISLTGTRTVRDTSGAGVHYLHFNEVTVTTASGDLVFAIDSDIDLSNFEINGAGGTLYGSDGNDDLDGGSGNDRIFGSAGADTLDGRLGNDSLYGGRGTDALIGGRGDDLLDGGTGTDTAIYLDAARGVRVDLGLGAVQQDTFGAGRDTLVDIENLTGSRFADRLTGSEDANTIYGDSGHDVIDGRGGADRLFGDVGNDVLDGGAGDDSLSGGDGDDMLIGGAGHDTVTGASGDDQLIGNDGEDLLRGGFGNDRMFGGVHDDTMYGDDGVDTMRGGHGNDTLYGGRGYDLMHGGIGADVLVGAGGGDYMFGGDGDDTLRGGDGGDTMTGDGGHDQLNAGAGNDTLAGGAGDDLLLGGNGEDVLRGGSGDDTLEGGYGADNLGGGAGRDILVGGGGADVFRFDSADHLALDRAATDLIRDFRQSDGDLMNFTAIDADTTTEGNQAFAFIGGQAFSRTAGELRFTHSNGQTVIAMDRDGDGFADLRIVLDGQVDLTVNDFAF</sequence>
<evidence type="ECO:0000313" key="7">
    <source>
        <dbReference type="EMBL" id="MDP4575595.1"/>
    </source>
</evidence>
<dbReference type="SUPFAM" id="SSF51120">
    <property type="entry name" value="beta-Roll"/>
    <property type="match status" value="7"/>
</dbReference>
<dbReference type="PANTHER" id="PTHR38340:SF1">
    <property type="entry name" value="S-LAYER PROTEIN"/>
    <property type="match status" value="1"/>
</dbReference>
<dbReference type="Proteomes" id="UP001240639">
    <property type="component" value="Unassembled WGS sequence"/>
</dbReference>
<organism evidence="7 8">
    <name type="scientific">Qipengyuania profundimaris</name>
    <dbReference type="NCBI Taxonomy" id="3067652"/>
    <lineage>
        <taxon>Bacteria</taxon>
        <taxon>Pseudomonadati</taxon>
        <taxon>Pseudomonadota</taxon>
        <taxon>Alphaproteobacteria</taxon>
        <taxon>Sphingomonadales</taxon>
        <taxon>Erythrobacteraceae</taxon>
        <taxon>Qipengyuania</taxon>
    </lineage>
</organism>
<evidence type="ECO:0000256" key="2">
    <source>
        <dbReference type="ARBA" id="ARBA00004613"/>
    </source>
</evidence>
<accession>A0ABT9HR34</accession>
<evidence type="ECO:0000256" key="3">
    <source>
        <dbReference type="ARBA" id="ARBA00022525"/>
    </source>
</evidence>
<evidence type="ECO:0000259" key="6">
    <source>
        <dbReference type="Pfam" id="PF08548"/>
    </source>
</evidence>
<dbReference type="PROSITE" id="PS00330">
    <property type="entry name" value="HEMOLYSIN_CALCIUM"/>
    <property type="match status" value="12"/>
</dbReference>